<evidence type="ECO:0000259" key="12">
    <source>
        <dbReference type="PROSITE" id="PS50109"/>
    </source>
</evidence>
<dbReference type="InterPro" id="IPR004358">
    <property type="entry name" value="Sig_transdc_His_kin-like_C"/>
</dbReference>
<dbReference type="PANTHER" id="PTHR43047">
    <property type="entry name" value="TWO-COMPONENT HISTIDINE PROTEIN KINASE"/>
    <property type="match status" value="1"/>
</dbReference>
<evidence type="ECO:0000256" key="4">
    <source>
        <dbReference type="ARBA" id="ARBA00022553"/>
    </source>
</evidence>
<accession>A0A7Y0HET5</accession>
<dbReference type="InterPro" id="IPR036890">
    <property type="entry name" value="HATPase_C_sf"/>
</dbReference>
<dbReference type="GO" id="GO:0005886">
    <property type="term" value="C:plasma membrane"/>
    <property type="evidence" value="ECO:0007669"/>
    <property type="project" value="TreeGrafter"/>
</dbReference>
<dbReference type="GO" id="GO:0005524">
    <property type="term" value="F:ATP binding"/>
    <property type="evidence" value="ECO:0007669"/>
    <property type="project" value="UniProtKB-KW"/>
</dbReference>
<sequence length="559" mass="61369">MKRFRFGSSVLWVALFALSIVVGGLATTFYAADRLDYQEQASLINRARNDAVRLTEFATLALKQGYIATQVISERLSAAESLDRSRFDSLVKKSVRYADSVRFLSVALATRSRPSGEIPVDDFSIVYSSDGAGPLKVGASLAQTTPFLDCAKMALENQGDVVLSSSLAQSNGSSLSSLITAVQFDDEDAVVIAMFDIGTYFKNLMSTAAPDGLVLRLEEQDHTGANRRSIMGNPEEAANTVRTFVLPVTYGQTTWRYIWEMLPTYQAGSEQSLGFMVRLGGTVLFVLVGVLIASLLLLNRRVTQAVKARTVELARARDQAELANRTKSEFLANMSHELRTPLNAIIGFSEILEDQLHGPDAWQKYREYSSDICQSGRHLLALINDILDLSKAEAGHLELDEDYVIPAALIDSTVRLVHERARNAGVEISTEVQKTLPYLRCDERRVKQILLNLLSNAIKFTPRGGHVEISAFLAEDGSFHLQVKDTGIGMRPQDIPVALSKFKQLNDGVERDSSGTGLGLPLAQNMAQLHDADLEIVSFPGKGTTATVIFKPNRVSYDL</sequence>
<dbReference type="SUPFAM" id="SSF55874">
    <property type="entry name" value="ATPase domain of HSP90 chaperone/DNA topoisomerase II/histidine kinase"/>
    <property type="match status" value="1"/>
</dbReference>
<keyword evidence="11" id="KW-1133">Transmembrane helix</keyword>
<keyword evidence="7" id="KW-0418">Kinase</keyword>
<evidence type="ECO:0000256" key="10">
    <source>
        <dbReference type="ARBA" id="ARBA00023136"/>
    </source>
</evidence>
<dbReference type="AlphaFoldDB" id="A0A7Y0HET5"/>
<keyword evidence="4" id="KW-0597">Phosphoprotein</keyword>
<evidence type="ECO:0000256" key="6">
    <source>
        <dbReference type="ARBA" id="ARBA00022741"/>
    </source>
</evidence>
<evidence type="ECO:0000256" key="3">
    <source>
        <dbReference type="ARBA" id="ARBA00012438"/>
    </source>
</evidence>
<dbReference type="SUPFAM" id="SSF47384">
    <property type="entry name" value="Homodimeric domain of signal transducing histidine kinase"/>
    <property type="match status" value="1"/>
</dbReference>
<protein>
    <recommendedName>
        <fullName evidence="3">histidine kinase</fullName>
        <ecNumber evidence="3">2.7.13.3</ecNumber>
    </recommendedName>
</protein>
<comment type="catalytic activity">
    <reaction evidence="1">
        <text>ATP + protein L-histidine = ADP + protein N-phospho-L-histidine.</text>
        <dbReference type="EC" id="2.7.13.3"/>
    </reaction>
</comment>
<keyword evidence="6" id="KW-0547">Nucleotide-binding</keyword>
<evidence type="ECO:0000256" key="8">
    <source>
        <dbReference type="ARBA" id="ARBA00022840"/>
    </source>
</evidence>
<dbReference type="PRINTS" id="PR00344">
    <property type="entry name" value="BCTRLSENSOR"/>
</dbReference>
<dbReference type="PROSITE" id="PS50109">
    <property type="entry name" value="HIS_KIN"/>
    <property type="match status" value="1"/>
</dbReference>
<gene>
    <name evidence="13" type="ORF">HH303_05385</name>
</gene>
<evidence type="ECO:0000313" key="14">
    <source>
        <dbReference type="Proteomes" id="UP000539372"/>
    </source>
</evidence>
<dbReference type="InterPro" id="IPR036097">
    <property type="entry name" value="HisK_dim/P_sf"/>
</dbReference>
<keyword evidence="9" id="KW-0902">Two-component regulatory system</keyword>
<evidence type="ECO:0000256" key="7">
    <source>
        <dbReference type="ARBA" id="ARBA00022777"/>
    </source>
</evidence>
<dbReference type="EC" id="2.7.13.3" evidence="3"/>
<dbReference type="GO" id="GO:0009927">
    <property type="term" value="F:histidine phosphotransfer kinase activity"/>
    <property type="evidence" value="ECO:0007669"/>
    <property type="project" value="TreeGrafter"/>
</dbReference>
<evidence type="ECO:0000256" key="11">
    <source>
        <dbReference type="SAM" id="Phobius"/>
    </source>
</evidence>
<dbReference type="Gene3D" id="3.30.565.10">
    <property type="entry name" value="Histidine kinase-like ATPase, C-terminal domain"/>
    <property type="match status" value="1"/>
</dbReference>
<dbReference type="PANTHER" id="PTHR43047:SF63">
    <property type="entry name" value="HISTIDINE KINASE"/>
    <property type="match status" value="1"/>
</dbReference>
<dbReference type="InterPro" id="IPR005467">
    <property type="entry name" value="His_kinase_dom"/>
</dbReference>
<evidence type="ECO:0000256" key="5">
    <source>
        <dbReference type="ARBA" id="ARBA00022679"/>
    </source>
</evidence>
<evidence type="ECO:0000256" key="1">
    <source>
        <dbReference type="ARBA" id="ARBA00000085"/>
    </source>
</evidence>
<keyword evidence="8" id="KW-0067">ATP-binding</keyword>
<keyword evidence="14" id="KW-1185">Reference proteome</keyword>
<keyword evidence="5" id="KW-0808">Transferase</keyword>
<dbReference type="InterPro" id="IPR003594">
    <property type="entry name" value="HATPase_dom"/>
</dbReference>
<keyword evidence="11" id="KW-0812">Transmembrane</keyword>
<comment type="subcellular location">
    <subcellularLocation>
        <location evidence="2">Membrane</location>
    </subcellularLocation>
</comment>
<reference evidence="13 14" key="1">
    <citation type="submission" date="2020-04" db="EMBL/GenBank/DDBJ databases">
        <title>Rhodospirillaceae bacterium KN72 isolated from deep sea.</title>
        <authorList>
            <person name="Zhang D.-C."/>
        </authorList>
    </citation>
    <scope>NUCLEOTIDE SEQUENCE [LARGE SCALE GENOMIC DNA]</scope>
    <source>
        <strain evidence="13 14">KN72</strain>
    </source>
</reference>
<comment type="caution">
    <text evidence="13">The sequence shown here is derived from an EMBL/GenBank/DDBJ whole genome shotgun (WGS) entry which is preliminary data.</text>
</comment>
<dbReference type="RefSeq" id="WP_169624218.1">
    <property type="nucleotide sequence ID" value="NZ_JABBNT010000002.1"/>
</dbReference>
<dbReference type="Pfam" id="PF02518">
    <property type="entry name" value="HATPase_c"/>
    <property type="match status" value="1"/>
</dbReference>
<evidence type="ECO:0000256" key="9">
    <source>
        <dbReference type="ARBA" id="ARBA00023012"/>
    </source>
</evidence>
<dbReference type="Proteomes" id="UP000539372">
    <property type="component" value="Unassembled WGS sequence"/>
</dbReference>
<feature type="domain" description="Histidine kinase" evidence="12">
    <location>
        <begin position="333"/>
        <end position="554"/>
    </location>
</feature>
<keyword evidence="10 11" id="KW-0472">Membrane</keyword>
<dbReference type="GO" id="GO:0000155">
    <property type="term" value="F:phosphorelay sensor kinase activity"/>
    <property type="evidence" value="ECO:0007669"/>
    <property type="project" value="InterPro"/>
</dbReference>
<dbReference type="FunFam" id="1.10.287.130:FF:000038">
    <property type="entry name" value="Sensory transduction histidine kinase"/>
    <property type="match status" value="1"/>
</dbReference>
<evidence type="ECO:0000313" key="13">
    <source>
        <dbReference type="EMBL" id="NMM43898.1"/>
    </source>
</evidence>
<dbReference type="EMBL" id="JABBNT010000002">
    <property type="protein sequence ID" value="NMM43898.1"/>
    <property type="molecule type" value="Genomic_DNA"/>
</dbReference>
<proteinExistence type="predicted"/>
<dbReference type="CDD" id="cd00082">
    <property type="entry name" value="HisKA"/>
    <property type="match status" value="1"/>
</dbReference>
<organism evidence="13 14">
    <name type="scientific">Pacificispira spongiicola</name>
    <dbReference type="NCBI Taxonomy" id="2729598"/>
    <lineage>
        <taxon>Bacteria</taxon>
        <taxon>Pseudomonadati</taxon>
        <taxon>Pseudomonadota</taxon>
        <taxon>Alphaproteobacteria</taxon>
        <taxon>Rhodospirillales</taxon>
        <taxon>Rhodospirillaceae</taxon>
        <taxon>Pacificispira</taxon>
    </lineage>
</organism>
<dbReference type="Gene3D" id="1.10.287.130">
    <property type="match status" value="1"/>
</dbReference>
<dbReference type="Pfam" id="PF00512">
    <property type="entry name" value="HisKA"/>
    <property type="match status" value="1"/>
</dbReference>
<dbReference type="SMART" id="SM00387">
    <property type="entry name" value="HATPase_c"/>
    <property type="match status" value="1"/>
</dbReference>
<dbReference type="SMART" id="SM00388">
    <property type="entry name" value="HisKA"/>
    <property type="match status" value="1"/>
</dbReference>
<evidence type="ECO:0000256" key="2">
    <source>
        <dbReference type="ARBA" id="ARBA00004370"/>
    </source>
</evidence>
<dbReference type="InterPro" id="IPR003661">
    <property type="entry name" value="HisK_dim/P_dom"/>
</dbReference>
<feature type="transmembrane region" description="Helical" evidence="11">
    <location>
        <begin position="275"/>
        <end position="298"/>
    </location>
</feature>
<name>A0A7Y0HET5_9PROT</name>